<protein>
    <submittedName>
        <fullName evidence="1">12335_t:CDS:1</fullName>
    </submittedName>
</protein>
<feature type="non-terminal residue" evidence="1">
    <location>
        <position position="40"/>
    </location>
</feature>
<gene>
    <name evidence="1" type="ORF">DHETER_LOCUS12462</name>
</gene>
<sequence>NKYVMVFQNRVNPVSLQKFPVGNGEYWVSERGEDVRPYGI</sequence>
<dbReference type="Proteomes" id="UP000789702">
    <property type="component" value="Unassembled WGS sequence"/>
</dbReference>
<comment type="caution">
    <text evidence="1">The sequence shown here is derived from an EMBL/GenBank/DDBJ whole genome shotgun (WGS) entry which is preliminary data.</text>
</comment>
<evidence type="ECO:0000313" key="2">
    <source>
        <dbReference type="Proteomes" id="UP000789702"/>
    </source>
</evidence>
<proteinExistence type="predicted"/>
<feature type="non-terminal residue" evidence="1">
    <location>
        <position position="1"/>
    </location>
</feature>
<keyword evidence="2" id="KW-1185">Reference proteome</keyword>
<evidence type="ECO:0000313" key="1">
    <source>
        <dbReference type="EMBL" id="CAG8714575.1"/>
    </source>
</evidence>
<reference evidence="1" key="1">
    <citation type="submission" date="2021-06" db="EMBL/GenBank/DDBJ databases">
        <authorList>
            <person name="Kallberg Y."/>
            <person name="Tangrot J."/>
            <person name="Rosling A."/>
        </authorList>
    </citation>
    <scope>NUCLEOTIDE SEQUENCE</scope>
    <source>
        <strain evidence="1">IL203A</strain>
    </source>
</reference>
<name>A0ACA9PNS0_9GLOM</name>
<dbReference type="EMBL" id="CAJVPU010030638">
    <property type="protein sequence ID" value="CAG8714575.1"/>
    <property type="molecule type" value="Genomic_DNA"/>
</dbReference>
<accession>A0ACA9PNS0</accession>
<organism evidence="1 2">
    <name type="scientific">Dentiscutata heterogama</name>
    <dbReference type="NCBI Taxonomy" id="1316150"/>
    <lineage>
        <taxon>Eukaryota</taxon>
        <taxon>Fungi</taxon>
        <taxon>Fungi incertae sedis</taxon>
        <taxon>Mucoromycota</taxon>
        <taxon>Glomeromycotina</taxon>
        <taxon>Glomeromycetes</taxon>
        <taxon>Diversisporales</taxon>
        <taxon>Gigasporaceae</taxon>
        <taxon>Dentiscutata</taxon>
    </lineage>
</organism>